<dbReference type="SUPFAM" id="SSF57756">
    <property type="entry name" value="Retrovirus zinc finger-like domains"/>
    <property type="match status" value="1"/>
</dbReference>
<dbReference type="Pfam" id="PF07727">
    <property type="entry name" value="RVT_2"/>
    <property type="match status" value="1"/>
</dbReference>
<evidence type="ECO:0000256" key="2">
    <source>
        <dbReference type="SAM" id="Coils"/>
    </source>
</evidence>
<evidence type="ECO:0000256" key="1">
    <source>
        <dbReference type="PROSITE-ProRule" id="PRU00047"/>
    </source>
</evidence>
<evidence type="ECO:0000313" key="5">
    <source>
        <dbReference type="EMBL" id="GEU54673.1"/>
    </source>
</evidence>
<dbReference type="EMBL" id="BKCJ010003370">
    <property type="protein sequence ID" value="GEU54673.1"/>
    <property type="molecule type" value="Genomic_DNA"/>
</dbReference>
<feature type="domain" description="CCHC-type" evidence="4">
    <location>
        <begin position="394"/>
        <end position="409"/>
    </location>
</feature>
<proteinExistence type="predicted"/>
<dbReference type="InterPro" id="IPR013103">
    <property type="entry name" value="RVT_2"/>
</dbReference>
<organism evidence="5">
    <name type="scientific">Tanacetum cinerariifolium</name>
    <name type="common">Dalmatian daisy</name>
    <name type="synonym">Chrysanthemum cinerariifolium</name>
    <dbReference type="NCBI Taxonomy" id="118510"/>
    <lineage>
        <taxon>Eukaryota</taxon>
        <taxon>Viridiplantae</taxon>
        <taxon>Streptophyta</taxon>
        <taxon>Embryophyta</taxon>
        <taxon>Tracheophyta</taxon>
        <taxon>Spermatophyta</taxon>
        <taxon>Magnoliopsida</taxon>
        <taxon>eudicotyledons</taxon>
        <taxon>Gunneridae</taxon>
        <taxon>Pentapetalae</taxon>
        <taxon>asterids</taxon>
        <taxon>campanulids</taxon>
        <taxon>Asterales</taxon>
        <taxon>Asteraceae</taxon>
        <taxon>Asteroideae</taxon>
        <taxon>Anthemideae</taxon>
        <taxon>Anthemidinae</taxon>
        <taxon>Tanacetum</taxon>
    </lineage>
</organism>
<dbReference type="InterPro" id="IPR001878">
    <property type="entry name" value="Znf_CCHC"/>
</dbReference>
<keyword evidence="1" id="KW-0862">Zinc</keyword>
<dbReference type="AlphaFoldDB" id="A0A6L2KYB6"/>
<reference evidence="5" key="1">
    <citation type="journal article" date="2019" name="Sci. Rep.">
        <title>Draft genome of Tanacetum cinerariifolium, the natural source of mosquito coil.</title>
        <authorList>
            <person name="Yamashiro T."/>
            <person name="Shiraishi A."/>
            <person name="Satake H."/>
            <person name="Nakayama K."/>
        </authorList>
    </citation>
    <scope>NUCLEOTIDE SEQUENCE</scope>
</reference>
<dbReference type="InterPro" id="IPR036875">
    <property type="entry name" value="Znf_CCHC_sf"/>
</dbReference>
<name>A0A6L2KYB6_TANCI</name>
<dbReference type="GO" id="GO:0008270">
    <property type="term" value="F:zinc ion binding"/>
    <property type="evidence" value="ECO:0007669"/>
    <property type="project" value="UniProtKB-KW"/>
</dbReference>
<keyword evidence="2" id="KW-0175">Coiled coil</keyword>
<feature type="compositionally biased region" description="Low complexity" evidence="3">
    <location>
        <begin position="656"/>
        <end position="668"/>
    </location>
</feature>
<gene>
    <name evidence="5" type="ORF">Tci_026651</name>
</gene>
<dbReference type="Gene3D" id="4.10.60.10">
    <property type="entry name" value="Zinc finger, CCHC-type"/>
    <property type="match status" value="1"/>
</dbReference>
<feature type="coiled-coil region" evidence="2">
    <location>
        <begin position="604"/>
        <end position="642"/>
    </location>
</feature>
<dbReference type="GO" id="GO:0003676">
    <property type="term" value="F:nucleic acid binding"/>
    <property type="evidence" value="ECO:0007669"/>
    <property type="project" value="InterPro"/>
</dbReference>
<evidence type="ECO:0000256" key="3">
    <source>
        <dbReference type="SAM" id="MobiDB-lite"/>
    </source>
</evidence>
<accession>A0A6L2KYB6</accession>
<evidence type="ECO:0000259" key="4">
    <source>
        <dbReference type="PROSITE" id="PS50158"/>
    </source>
</evidence>
<keyword evidence="1" id="KW-0863">Zinc-finger</keyword>
<protein>
    <submittedName>
        <fullName evidence="5">Retrovirus-related Pol polyprotein from transposon TNT 1-94</fullName>
    </submittedName>
</protein>
<comment type="caution">
    <text evidence="5">The sequence shown here is derived from an EMBL/GenBank/DDBJ whole genome shotgun (WGS) entry which is preliminary data.</text>
</comment>
<sequence>MAASTPKLTVVRYKGLITIITQHFDPIPKTPKNTDDEGNGEENLGLNVGREEGQDLEDDKDKLYKDININLEGKGVQMADVHTTQEVEDSHVTLTPVNPAGQQHSSSVSSQFVTSMFNSTLDAGIESIFETTAQMDVQAPTTVAPLPVSTLTLTTSIIATITTVQQAPTPSTTTPSTLLQNMNEAVKVAIQIQSDRLCDEAQAENEEFLKTIDESMKKIIKEQVKEQVKVQVSKILPKIKQTMNEQLEAEILTWSSNSSKTSYVVAANLLKMELKKILIEKMEGNKSIHQSNEQRNLYKALVEVYESDKIILYTYGDTVTLKRRRDDDANKDKEHSIINMYYVYGNDNQNAGRTNMNQATNAGNSLVQSIKEYDQNVQRIPRTESTRGKTNVQCYNCNGKSHYARECPKLRVHDAKYFWEQMLLATKDEAGVHIDEKDNHFMIDNAYGYNTLDELNASVIMMEHIQPIDEKSDAKPTYDAEFISEVNASQVDMINGLLSKSDHEQRHHEKLKTVIHTSIDDQIDSGIIFDDPYVDNNSGQVKHDTNAYDQSHHDFESLINNVQVEAEKQRKMNIEPKRQKAFLKRELETCKEWVKEFENKPEQSLDYKEAYEELQNEMNVKKEQLFNEKEEIHEEFLKTQDEILKIKKFPVEQTYLSSPSTPNVSSESSSEKSDLPLKKIPNERKLLKLFVNLDKEIKELRKLININLKKDQDKNCHYENRTGIRRLFTHAVVMISDTLKECSTTIKQEIIEEVREMLEIFESMERKVEETPQKDELFQNTYAYGDVRATNQDPLMMISELKAKIKNAKNGKNVNTKFDKYATLEKLICVIPLNKNKDLKSQKVFKAEVKSDKSKPVTSCSVPKNEQGVTSSSSVRRLEFKDTNLKKRVLLNTNFKITYKDVKNSQNELNQFKRLDVLELVKRPADRNVIKQEGIDFEESFAPIAQLKAVRMFVAYAAHKNFIIYQMDVETTFLNGPLKKEVILSQPGGFVDPDFPNHVYRLKKALYGLKQAHKAWYDKLSSFLIDHHFTKGIVHPTLFTRRHEDDIFISSNICR</sequence>
<keyword evidence="1" id="KW-0479">Metal-binding</keyword>
<dbReference type="SMART" id="SM00343">
    <property type="entry name" value="ZnF_C2HC"/>
    <property type="match status" value="1"/>
</dbReference>
<dbReference type="PROSITE" id="PS50158">
    <property type="entry name" value="ZF_CCHC"/>
    <property type="match status" value="1"/>
</dbReference>
<feature type="region of interest" description="Disordered" evidence="3">
    <location>
        <begin position="25"/>
        <end position="55"/>
    </location>
</feature>
<feature type="region of interest" description="Disordered" evidence="3">
    <location>
        <begin position="655"/>
        <end position="675"/>
    </location>
</feature>